<protein>
    <recommendedName>
        <fullName evidence="8">HMA domain-containing protein</fullName>
    </recommendedName>
</protein>
<evidence type="ECO:0000256" key="6">
    <source>
        <dbReference type="ARBA" id="ARBA00023136"/>
    </source>
</evidence>
<accession>A0AAV9PQ77</accession>
<feature type="transmembrane region" description="Helical" evidence="7">
    <location>
        <begin position="137"/>
        <end position="159"/>
    </location>
</feature>
<evidence type="ECO:0000313" key="10">
    <source>
        <dbReference type="Proteomes" id="UP001345827"/>
    </source>
</evidence>
<dbReference type="PANTHER" id="PTHR46594:SF4">
    <property type="entry name" value="P-TYPE CATION-TRANSPORTING ATPASE"/>
    <property type="match status" value="1"/>
</dbReference>
<dbReference type="GO" id="GO:0016887">
    <property type="term" value="F:ATP hydrolysis activity"/>
    <property type="evidence" value="ECO:0007669"/>
    <property type="project" value="InterPro"/>
</dbReference>
<evidence type="ECO:0000259" key="8">
    <source>
        <dbReference type="PROSITE" id="PS50846"/>
    </source>
</evidence>
<reference evidence="9 10" key="1">
    <citation type="submission" date="2023-06" db="EMBL/GenBank/DDBJ databases">
        <title>Black Yeasts Isolated from many extreme environments.</title>
        <authorList>
            <person name="Coleine C."/>
            <person name="Stajich J.E."/>
            <person name="Selbmann L."/>
        </authorList>
    </citation>
    <scope>NUCLEOTIDE SEQUENCE [LARGE SCALE GENOMIC DNA]</scope>
    <source>
        <strain evidence="9 10">CCFEE 5887</strain>
    </source>
</reference>
<keyword evidence="5 7" id="KW-1133">Transmembrane helix</keyword>
<dbReference type="PROSITE" id="PS00154">
    <property type="entry name" value="ATPASE_E1_E2"/>
    <property type="match status" value="1"/>
</dbReference>
<dbReference type="PROSITE" id="PS50846">
    <property type="entry name" value="HMA_2"/>
    <property type="match status" value="1"/>
</dbReference>
<sequence length="631" mass="67971">MDCSGCANNLTRAIRAVQGSDNVKVTFVAGAAEFDLDTNINVLDEVIRRAQRATGYKLLPFSSDTQSVDVTMSAAAASKLRNSIPRGVENCEKLSKTTYKISYDPCVIGARDMLADIDAQLAPPRGDSYLDEGKRRLIRIFAMTTAAFIFTVPVVALEWGRPSGVSEHTSLIVAIVLGTIVQGIAVPAFYIPAISSLIYNKVVEMDMLVVISITAAYVYSIVAAGLVFSGIELETKPFFETSTLLISLVLFGRLLAAWARKQAVKAVSLRSLQALTAMLLDQETGAVIVTDADVLEGTSEVDESMLTDCNVIERGFKVTDVVFDKTGTLTEPSLEVVEEEIFPTDRVNKDQMLSLIITLARSNKHPVSEAVAKALEKRQVTGVEVDGLTSVPGCGVEGQWQGATILAGNAKWLKISQTPEILDFAARGLTMLCVTIGDDLAAIFGLKSRLREGANALIQELHRRKIAVHVVSGDARKVVERVAADIDIPWENVAAERTPAQKEEYIRKLMDAGKITLFCGDGTNDAVAVARASVGVQIESSSDVTRATADVVLLRNLDGVVNLLDVSKAAFRRVTFNFIWSAVYNVVAILLAAGAFVKFRIPPAYAGLGEIVSVLPVIFAASTQPKVKART</sequence>
<gene>
    <name evidence="9" type="ORF">LTR25_011207</name>
</gene>
<dbReference type="SFLD" id="SFLDF00027">
    <property type="entry name" value="p-type_atpase"/>
    <property type="match status" value="1"/>
</dbReference>
<comment type="subcellular location">
    <subcellularLocation>
        <location evidence="1">Membrane</location>
    </subcellularLocation>
</comment>
<dbReference type="InterPro" id="IPR036163">
    <property type="entry name" value="HMA_dom_sf"/>
</dbReference>
<dbReference type="Pfam" id="PF00702">
    <property type="entry name" value="Hydrolase"/>
    <property type="match status" value="1"/>
</dbReference>
<dbReference type="Gene3D" id="3.40.50.1000">
    <property type="entry name" value="HAD superfamily/HAD-like"/>
    <property type="match status" value="1"/>
</dbReference>
<dbReference type="InterPro" id="IPR036412">
    <property type="entry name" value="HAD-like_sf"/>
</dbReference>
<evidence type="ECO:0000256" key="4">
    <source>
        <dbReference type="ARBA" id="ARBA00022967"/>
    </source>
</evidence>
<dbReference type="InterPro" id="IPR006121">
    <property type="entry name" value="HMA_dom"/>
</dbReference>
<evidence type="ECO:0000256" key="3">
    <source>
        <dbReference type="ARBA" id="ARBA00022723"/>
    </source>
</evidence>
<dbReference type="SUPFAM" id="SSF56784">
    <property type="entry name" value="HAD-like"/>
    <property type="match status" value="1"/>
</dbReference>
<feature type="transmembrane region" description="Helical" evidence="7">
    <location>
        <begin position="578"/>
        <end position="597"/>
    </location>
</feature>
<dbReference type="Pfam" id="PF24534">
    <property type="entry name" value="HMA_PCA1"/>
    <property type="match status" value="1"/>
</dbReference>
<dbReference type="PANTHER" id="PTHR46594">
    <property type="entry name" value="P-TYPE CATION-TRANSPORTING ATPASE"/>
    <property type="match status" value="1"/>
</dbReference>
<dbReference type="InterPro" id="IPR023214">
    <property type="entry name" value="HAD_sf"/>
</dbReference>
<dbReference type="InterPro" id="IPR056236">
    <property type="entry name" value="HMA_PCA1"/>
</dbReference>
<evidence type="ECO:0000256" key="1">
    <source>
        <dbReference type="ARBA" id="ARBA00004370"/>
    </source>
</evidence>
<organism evidence="9 10">
    <name type="scientific">Vermiconidia calcicola</name>
    <dbReference type="NCBI Taxonomy" id="1690605"/>
    <lineage>
        <taxon>Eukaryota</taxon>
        <taxon>Fungi</taxon>
        <taxon>Dikarya</taxon>
        <taxon>Ascomycota</taxon>
        <taxon>Pezizomycotina</taxon>
        <taxon>Dothideomycetes</taxon>
        <taxon>Dothideomycetidae</taxon>
        <taxon>Mycosphaerellales</taxon>
        <taxon>Extremaceae</taxon>
        <taxon>Vermiconidia</taxon>
    </lineage>
</organism>
<keyword evidence="6 7" id="KW-0472">Membrane</keyword>
<dbReference type="PRINTS" id="PR00119">
    <property type="entry name" value="CATATPASE"/>
</dbReference>
<dbReference type="SFLD" id="SFLDG00002">
    <property type="entry name" value="C1.7:_P-type_atpase_like"/>
    <property type="match status" value="1"/>
</dbReference>
<dbReference type="NCBIfam" id="TIGR01494">
    <property type="entry name" value="ATPase_P-type"/>
    <property type="match status" value="1"/>
</dbReference>
<dbReference type="EMBL" id="JAXLQG010000073">
    <property type="protein sequence ID" value="KAK5527427.1"/>
    <property type="molecule type" value="Genomic_DNA"/>
</dbReference>
<keyword evidence="10" id="KW-1185">Reference proteome</keyword>
<dbReference type="SUPFAM" id="SSF55008">
    <property type="entry name" value="HMA, heavy metal-associated domain"/>
    <property type="match status" value="1"/>
</dbReference>
<dbReference type="InterPro" id="IPR001757">
    <property type="entry name" value="P_typ_ATPase"/>
</dbReference>
<comment type="caution">
    <text evidence="9">The sequence shown here is derived from an EMBL/GenBank/DDBJ whole genome shotgun (WGS) entry which is preliminary data.</text>
</comment>
<dbReference type="Gene3D" id="3.30.70.100">
    <property type="match status" value="1"/>
</dbReference>
<dbReference type="Gene3D" id="3.40.1110.10">
    <property type="entry name" value="Calcium-transporting ATPase, cytoplasmic domain N"/>
    <property type="match status" value="1"/>
</dbReference>
<feature type="transmembrane region" description="Helical" evidence="7">
    <location>
        <begin position="207"/>
        <end position="231"/>
    </location>
</feature>
<dbReference type="Proteomes" id="UP001345827">
    <property type="component" value="Unassembled WGS sequence"/>
</dbReference>
<dbReference type="AlphaFoldDB" id="A0AAV9PQ77"/>
<evidence type="ECO:0000256" key="5">
    <source>
        <dbReference type="ARBA" id="ARBA00022989"/>
    </source>
</evidence>
<feature type="transmembrane region" description="Helical" evidence="7">
    <location>
        <begin position="171"/>
        <end position="195"/>
    </location>
</feature>
<dbReference type="InterPro" id="IPR018303">
    <property type="entry name" value="ATPase_P-typ_P_site"/>
</dbReference>
<keyword evidence="2 7" id="KW-0812">Transmembrane</keyword>
<dbReference type="CDD" id="cd00371">
    <property type="entry name" value="HMA"/>
    <property type="match status" value="1"/>
</dbReference>
<name>A0AAV9PQ77_9PEZI</name>
<dbReference type="SFLD" id="SFLDS00003">
    <property type="entry name" value="Haloacid_Dehalogenase"/>
    <property type="match status" value="1"/>
</dbReference>
<dbReference type="GO" id="GO:0046872">
    <property type="term" value="F:metal ion binding"/>
    <property type="evidence" value="ECO:0007669"/>
    <property type="project" value="UniProtKB-KW"/>
</dbReference>
<dbReference type="InterPro" id="IPR023299">
    <property type="entry name" value="ATPase_P-typ_cyto_dom_N"/>
</dbReference>
<evidence type="ECO:0000313" key="9">
    <source>
        <dbReference type="EMBL" id="KAK5527427.1"/>
    </source>
</evidence>
<evidence type="ECO:0000256" key="2">
    <source>
        <dbReference type="ARBA" id="ARBA00022692"/>
    </source>
</evidence>
<keyword evidence="3" id="KW-0479">Metal-binding</keyword>
<dbReference type="GO" id="GO:0005524">
    <property type="term" value="F:ATP binding"/>
    <property type="evidence" value="ECO:0007669"/>
    <property type="project" value="InterPro"/>
</dbReference>
<feature type="domain" description="HMA" evidence="8">
    <location>
        <begin position="1"/>
        <end position="59"/>
    </location>
</feature>
<evidence type="ECO:0000256" key="7">
    <source>
        <dbReference type="SAM" id="Phobius"/>
    </source>
</evidence>
<proteinExistence type="predicted"/>
<dbReference type="InterPro" id="IPR044492">
    <property type="entry name" value="P_typ_ATPase_HD_dom"/>
</dbReference>
<feature type="transmembrane region" description="Helical" evidence="7">
    <location>
        <begin position="237"/>
        <end position="256"/>
    </location>
</feature>
<keyword evidence="4" id="KW-1278">Translocase</keyword>
<dbReference type="GO" id="GO:0016020">
    <property type="term" value="C:membrane"/>
    <property type="evidence" value="ECO:0007669"/>
    <property type="project" value="UniProtKB-SubCell"/>
</dbReference>
<feature type="transmembrane region" description="Helical" evidence="7">
    <location>
        <begin position="603"/>
        <end position="621"/>
    </location>
</feature>